<gene>
    <name evidence="2" type="ORF">SCHPADRAFT_998419</name>
</gene>
<dbReference type="InterPro" id="IPR001810">
    <property type="entry name" value="F-box_dom"/>
</dbReference>
<evidence type="ECO:0000313" key="2">
    <source>
        <dbReference type="EMBL" id="KLO12039.1"/>
    </source>
</evidence>
<dbReference type="InParanoid" id="A0A0H2RJK8"/>
<dbReference type="PROSITE" id="PS50181">
    <property type="entry name" value="FBOX"/>
    <property type="match status" value="1"/>
</dbReference>
<protein>
    <recommendedName>
        <fullName evidence="1">F-box domain-containing protein</fullName>
    </recommendedName>
</protein>
<feature type="domain" description="F-box" evidence="1">
    <location>
        <begin position="107"/>
        <end position="154"/>
    </location>
</feature>
<keyword evidence="3" id="KW-1185">Reference proteome</keyword>
<sequence>MGWRKLGDNGQELCCSLDYVLKSVQALKDAIQTGLRLDGEGGTNVDLKQLWCRDLLWSATDTPVIAEDAKTALRQMKDAKKILSLLSKSLDESIQAATEATVGTCRATGFALLPDDVLICIFEMYIDMIVFSDYELCRRFREIVLRRSNLWRNISLTFPKHILLAYEERCRHPVLHIEPAVSTFSTYEEMLDVIQPHHQWRELRLHVTNEDHLHRYFERLKPTIHGPFQALESLSISNDFCGGGDSPSSEIDFAKPTFEFVENFALDTWRYLGTGFLFKRIFNSMPNVQLVSLVLPHSSNIRILDRSLDNEAFKRLRILHVMVPRMPSYKLPFDEGGFDALFNDKRCRDFKKMEVRVGPLHSTEKGKARLQSLLGEKLHWIESSE</sequence>
<name>A0A0H2RJK8_9AGAM</name>
<proteinExistence type="predicted"/>
<accession>A0A0H2RJK8</accession>
<dbReference type="EMBL" id="KQ085986">
    <property type="protein sequence ID" value="KLO12039.1"/>
    <property type="molecule type" value="Genomic_DNA"/>
</dbReference>
<evidence type="ECO:0000259" key="1">
    <source>
        <dbReference type="PROSITE" id="PS50181"/>
    </source>
</evidence>
<dbReference type="Proteomes" id="UP000053477">
    <property type="component" value="Unassembled WGS sequence"/>
</dbReference>
<evidence type="ECO:0000313" key="3">
    <source>
        <dbReference type="Proteomes" id="UP000053477"/>
    </source>
</evidence>
<dbReference type="AlphaFoldDB" id="A0A0H2RJK8"/>
<reference evidence="2 3" key="1">
    <citation type="submission" date="2015-04" db="EMBL/GenBank/DDBJ databases">
        <title>Complete genome sequence of Schizopora paradoxa KUC8140, a cosmopolitan wood degrader in East Asia.</title>
        <authorList>
            <consortium name="DOE Joint Genome Institute"/>
            <person name="Min B."/>
            <person name="Park H."/>
            <person name="Jang Y."/>
            <person name="Kim J.-J."/>
            <person name="Kim K.H."/>
            <person name="Pangilinan J."/>
            <person name="Lipzen A."/>
            <person name="Riley R."/>
            <person name="Grigoriev I.V."/>
            <person name="Spatafora J.W."/>
            <person name="Choi I.-G."/>
        </authorList>
    </citation>
    <scope>NUCLEOTIDE SEQUENCE [LARGE SCALE GENOMIC DNA]</scope>
    <source>
        <strain evidence="2 3">KUC8140</strain>
    </source>
</reference>
<organism evidence="2 3">
    <name type="scientific">Schizopora paradoxa</name>
    <dbReference type="NCBI Taxonomy" id="27342"/>
    <lineage>
        <taxon>Eukaryota</taxon>
        <taxon>Fungi</taxon>
        <taxon>Dikarya</taxon>
        <taxon>Basidiomycota</taxon>
        <taxon>Agaricomycotina</taxon>
        <taxon>Agaricomycetes</taxon>
        <taxon>Hymenochaetales</taxon>
        <taxon>Schizoporaceae</taxon>
        <taxon>Schizopora</taxon>
    </lineage>
</organism>